<feature type="signal peptide" evidence="8">
    <location>
        <begin position="1"/>
        <end position="25"/>
    </location>
</feature>
<evidence type="ECO:0000313" key="10">
    <source>
        <dbReference type="EMBL" id="MXP27332.1"/>
    </source>
</evidence>
<accession>A0A845AAA8</accession>
<dbReference type="PANTHER" id="PTHR43343">
    <property type="entry name" value="PEPTIDASE S12"/>
    <property type="match status" value="1"/>
</dbReference>
<feature type="binding site" evidence="7">
    <location>
        <begin position="234"/>
        <end position="236"/>
    </location>
    <ligand>
        <name>substrate</name>
    </ligand>
</feature>
<dbReference type="AlphaFoldDB" id="A0A845AAA8"/>
<feature type="binding site" evidence="7">
    <location>
        <position position="162"/>
    </location>
    <ligand>
        <name>substrate</name>
    </ligand>
</feature>
<keyword evidence="3" id="KW-0677">Repeat</keyword>
<dbReference type="RefSeq" id="WP_160751634.1">
    <property type="nucleotide sequence ID" value="NZ_WTYA01000001.1"/>
</dbReference>
<dbReference type="Proteomes" id="UP000439780">
    <property type="component" value="Unassembled WGS sequence"/>
</dbReference>
<comment type="caution">
    <text evidence="10">The sequence shown here is derived from an EMBL/GenBank/DDBJ whole genome shotgun (WGS) entry which is preliminary data.</text>
</comment>
<dbReference type="InterPro" id="IPR001940">
    <property type="entry name" value="Peptidase_S1C"/>
</dbReference>
<gene>
    <name evidence="10" type="ORF">GRI58_00660</name>
</gene>
<feature type="active site" description="Charge relay system" evidence="6">
    <location>
        <position position="132"/>
    </location>
</feature>
<name>A0A845AAA8_9SPHN</name>
<evidence type="ECO:0000256" key="7">
    <source>
        <dbReference type="PIRSR" id="PIRSR611782-2"/>
    </source>
</evidence>
<feature type="active site" description="Charge relay system" evidence="6">
    <location>
        <position position="162"/>
    </location>
</feature>
<dbReference type="Gene3D" id="2.30.42.10">
    <property type="match status" value="2"/>
</dbReference>
<evidence type="ECO:0000256" key="2">
    <source>
        <dbReference type="ARBA" id="ARBA00022729"/>
    </source>
</evidence>
<dbReference type="SUPFAM" id="SSF50494">
    <property type="entry name" value="Trypsin-like serine proteases"/>
    <property type="match status" value="1"/>
</dbReference>
<organism evidence="10 11">
    <name type="scientific">Qipengyuania algicida</name>
    <dbReference type="NCBI Taxonomy" id="1836209"/>
    <lineage>
        <taxon>Bacteria</taxon>
        <taxon>Pseudomonadati</taxon>
        <taxon>Pseudomonadota</taxon>
        <taxon>Alphaproteobacteria</taxon>
        <taxon>Sphingomonadales</taxon>
        <taxon>Erythrobacteraceae</taxon>
        <taxon>Qipengyuania</taxon>
    </lineage>
</organism>
<dbReference type="EMBL" id="WTYA01000001">
    <property type="protein sequence ID" value="MXP27332.1"/>
    <property type="molecule type" value="Genomic_DNA"/>
</dbReference>
<dbReference type="GO" id="GO:0004252">
    <property type="term" value="F:serine-type endopeptidase activity"/>
    <property type="evidence" value="ECO:0007669"/>
    <property type="project" value="InterPro"/>
</dbReference>
<feature type="domain" description="PDZ" evidence="9">
    <location>
        <begin position="307"/>
        <end position="370"/>
    </location>
</feature>
<keyword evidence="5" id="KW-0720">Serine protease</keyword>
<protein>
    <submittedName>
        <fullName evidence="10">Do family serine endopeptidase</fullName>
    </submittedName>
</protein>
<feature type="active site" description="Charge relay system" evidence="6">
    <location>
        <position position="236"/>
    </location>
</feature>
<dbReference type="InterPro" id="IPR036034">
    <property type="entry name" value="PDZ_sf"/>
</dbReference>
<dbReference type="Gene3D" id="2.40.10.120">
    <property type="match status" value="1"/>
</dbReference>
<dbReference type="Pfam" id="PF13365">
    <property type="entry name" value="Trypsin_2"/>
    <property type="match status" value="1"/>
</dbReference>
<feature type="binding site" evidence="7">
    <location>
        <position position="132"/>
    </location>
    <ligand>
        <name>substrate</name>
    </ligand>
</feature>
<sequence>MTNRKTTLVVSVAAAAVVAAGAAWAVAPILPNSPLLPHAADAPIAAHPAAWAGGESVADIVQKAEPSVVTITVDEAPQQVSMRGNPFGNSPMGEFFRQFMGPQVQQGQTEHTEALGSGFLIDSKGDILTNNHVVDGGTRFTVEFSDKTIAEAKLVGTDPATDLAVIHVDKTPATAPLTFANSSKIRVGDPVIAIGDPYGVGETVTSGVISARGRSLGTSSYVDYIQTDAPINEGNSGGPLLDYSGQVVGINSAIFSPSGGNVGIGFAIPSNTAIQVVNDILRDGKVTRAWLGAAVQDVTPQIAAAAGLTKAEGAIIAQVDPNGPSAGRLKTGDIVTGFDGQTIHQARDLSMDASQAKIGSNARLTIIRQGRQQDISVKMARLPSQQNAQTQVSGNGGSETAPKLGVTVSPLDGEARQQLGLANNTQGALITDIDPNGAAAHAGISAGDVIEQVGNTPVTNGRSLASALGKTQNDTALLLIDRGGQRHFLAVPLG</sequence>
<evidence type="ECO:0000259" key="9">
    <source>
        <dbReference type="PROSITE" id="PS50106"/>
    </source>
</evidence>
<dbReference type="InterPro" id="IPR011782">
    <property type="entry name" value="Pept_S1C_Do"/>
</dbReference>
<dbReference type="GO" id="GO:0006508">
    <property type="term" value="P:proteolysis"/>
    <property type="evidence" value="ECO:0007669"/>
    <property type="project" value="UniProtKB-KW"/>
</dbReference>
<dbReference type="PANTHER" id="PTHR43343:SF3">
    <property type="entry name" value="PROTEASE DO-LIKE 8, CHLOROPLASTIC"/>
    <property type="match status" value="1"/>
</dbReference>
<evidence type="ECO:0000256" key="4">
    <source>
        <dbReference type="ARBA" id="ARBA00022801"/>
    </source>
</evidence>
<evidence type="ECO:0000256" key="1">
    <source>
        <dbReference type="ARBA" id="ARBA00022670"/>
    </source>
</evidence>
<evidence type="ECO:0000256" key="5">
    <source>
        <dbReference type="ARBA" id="ARBA00022825"/>
    </source>
</evidence>
<keyword evidence="1" id="KW-0645">Protease</keyword>
<feature type="domain" description="PDZ" evidence="9">
    <location>
        <begin position="387"/>
        <end position="483"/>
    </location>
</feature>
<dbReference type="SMART" id="SM00228">
    <property type="entry name" value="PDZ"/>
    <property type="match status" value="2"/>
</dbReference>
<reference evidence="10 11" key="1">
    <citation type="submission" date="2019-12" db="EMBL/GenBank/DDBJ databases">
        <title>Genomic-based taxomic classification of the family Erythrobacteraceae.</title>
        <authorList>
            <person name="Xu L."/>
        </authorList>
    </citation>
    <scope>NUCLEOTIDE SEQUENCE [LARGE SCALE GENOMIC DNA]</scope>
    <source>
        <strain evidence="10 11">KEMB 9005-328</strain>
    </source>
</reference>
<proteinExistence type="predicted"/>
<dbReference type="SUPFAM" id="SSF50156">
    <property type="entry name" value="PDZ domain-like"/>
    <property type="match status" value="2"/>
</dbReference>
<evidence type="ECO:0000256" key="6">
    <source>
        <dbReference type="PIRSR" id="PIRSR611782-1"/>
    </source>
</evidence>
<evidence type="ECO:0000313" key="11">
    <source>
        <dbReference type="Proteomes" id="UP000439780"/>
    </source>
</evidence>
<dbReference type="InterPro" id="IPR001478">
    <property type="entry name" value="PDZ"/>
</dbReference>
<dbReference type="PRINTS" id="PR00834">
    <property type="entry name" value="PROTEASES2C"/>
</dbReference>
<feature type="chain" id="PRO_5038845244" evidence="8">
    <location>
        <begin position="26"/>
        <end position="494"/>
    </location>
</feature>
<dbReference type="Pfam" id="PF13180">
    <property type="entry name" value="PDZ_2"/>
    <property type="match status" value="2"/>
</dbReference>
<dbReference type="OrthoDB" id="9758917at2"/>
<evidence type="ECO:0000256" key="3">
    <source>
        <dbReference type="ARBA" id="ARBA00022737"/>
    </source>
</evidence>
<keyword evidence="2 8" id="KW-0732">Signal</keyword>
<dbReference type="PROSITE" id="PS50106">
    <property type="entry name" value="PDZ"/>
    <property type="match status" value="2"/>
</dbReference>
<keyword evidence="4" id="KW-0378">Hydrolase</keyword>
<dbReference type="NCBIfam" id="TIGR02037">
    <property type="entry name" value="degP_htrA_DO"/>
    <property type="match status" value="1"/>
</dbReference>
<dbReference type="InterPro" id="IPR051201">
    <property type="entry name" value="Chloro_Bact_Ser_Proteases"/>
</dbReference>
<evidence type="ECO:0000256" key="8">
    <source>
        <dbReference type="SAM" id="SignalP"/>
    </source>
</evidence>
<keyword evidence="11" id="KW-1185">Reference proteome</keyword>
<dbReference type="InterPro" id="IPR009003">
    <property type="entry name" value="Peptidase_S1_PA"/>
</dbReference>